<comment type="catalytic activity">
    <reaction evidence="1">
        <text>ATP + protein L-histidine = ADP + protein N-phospho-L-histidine.</text>
        <dbReference type="EC" id="2.7.13.3"/>
    </reaction>
</comment>
<dbReference type="FunFam" id="1.10.10.60:FF:000284">
    <property type="entry name" value="Two-component system sensor histidine kinase/response regulator"/>
    <property type="match status" value="1"/>
</dbReference>
<dbReference type="InterPro" id="IPR005467">
    <property type="entry name" value="His_kinase_dom"/>
</dbReference>
<dbReference type="GO" id="GO:0003700">
    <property type="term" value="F:DNA-binding transcription factor activity"/>
    <property type="evidence" value="ECO:0007669"/>
    <property type="project" value="InterPro"/>
</dbReference>
<dbReference type="InterPro" id="IPR003661">
    <property type="entry name" value="HisK_dim/P_dom"/>
</dbReference>
<evidence type="ECO:0000259" key="13">
    <source>
        <dbReference type="PROSITE" id="PS50110"/>
    </source>
</evidence>
<dbReference type="SMART" id="SM00448">
    <property type="entry name" value="REC"/>
    <property type="match status" value="1"/>
</dbReference>
<evidence type="ECO:0000259" key="12">
    <source>
        <dbReference type="PROSITE" id="PS50109"/>
    </source>
</evidence>
<dbReference type="PROSITE" id="PS50109">
    <property type="entry name" value="HIS_KIN"/>
    <property type="match status" value="1"/>
</dbReference>
<evidence type="ECO:0000256" key="9">
    <source>
        <dbReference type="PROSITE-ProRule" id="PRU00169"/>
    </source>
</evidence>
<dbReference type="CDD" id="cd00082">
    <property type="entry name" value="HisKA"/>
    <property type="match status" value="1"/>
</dbReference>
<evidence type="ECO:0000313" key="15">
    <source>
        <dbReference type="Proteomes" id="UP000183253"/>
    </source>
</evidence>
<dbReference type="InterPro" id="IPR036097">
    <property type="entry name" value="HisK_dim/P_sf"/>
</dbReference>
<dbReference type="InterPro" id="IPR004358">
    <property type="entry name" value="Sig_transdc_His_kin-like_C"/>
</dbReference>
<dbReference type="InterPro" id="IPR009057">
    <property type="entry name" value="Homeodomain-like_sf"/>
</dbReference>
<dbReference type="Gene3D" id="1.10.10.60">
    <property type="entry name" value="Homeodomain-like"/>
    <property type="match status" value="1"/>
</dbReference>
<dbReference type="RefSeq" id="WP_010263257.1">
    <property type="nucleotide sequence ID" value="NZ_CAEG01000012.1"/>
</dbReference>
<dbReference type="SUPFAM" id="SSF55874">
    <property type="entry name" value="ATPase domain of HSP90 chaperone/DNA topoisomerase II/histidine kinase"/>
    <property type="match status" value="1"/>
</dbReference>
<dbReference type="PANTHER" id="PTHR43547">
    <property type="entry name" value="TWO-COMPONENT HISTIDINE KINASE"/>
    <property type="match status" value="1"/>
</dbReference>
<dbReference type="Gene3D" id="2.130.10.10">
    <property type="entry name" value="YVTN repeat-like/Quinoprotein amine dehydrogenase"/>
    <property type="match status" value="3"/>
</dbReference>
<dbReference type="OrthoDB" id="9797097at2"/>
<dbReference type="InterPro" id="IPR015943">
    <property type="entry name" value="WD40/YVTN_repeat-like_dom_sf"/>
</dbReference>
<dbReference type="Pfam" id="PF12833">
    <property type="entry name" value="HTH_18"/>
    <property type="match status" value="1"/>
</dbReference>
<evidence type="ECO:0000256" key="7">
    <source>
        <dbReference type="ARBA" id="ARBA00023125"/>
    </source>
</evidence>
<dbReference type="STRING" id="1033731.SAMN05444145_102246"/>
<name>A0A1H3ZLH9_9BACT</name>
<dbReference type="CDD" id="cd00075">
    <property type="entry name" value="HATPase"/>
    <property type="match status" value="1"/>
</dbReference>
<feature type="domain" description="Response regulatory" evidence="13">
    <location>
        <begin position="1097"/>
        <end position="1213"/>
    </location>
</feature>
<feature type="chain" id="PRO_5010357364" description="histidine kinase" evidence="10">
    <location>
        <begin position="21"/>
        <end position="1350"/>
    </location>
</feature>
<feature type="domain" description="HTH araC/xylS-type" evidence="11">
    <location>
        <begin position="1245"/>
        <end position="1344"/>
    </location>
</feature>
<proteinExistence type="predicted"/>
<dbReference type="EC" id="2.7.13.3" evidence="2"/>
<dbReference type="Gene3D" id="3.30.565.10">
    <property type="entry name" value="Histidine kinase-like ATPase, C-terminal domain"/>
    <property type="match status" value="1"/>
</dbReference>
<dbReference type="Pfam" id="PF00072">
    <property type="entry name" value="Response_reg"/>
    <property type="match status" value="1"/>
</dbReference>
<evidence type="ECO:0000256" key="2">
    <source>
        <dbReference type="ARBA" id="ARBA00012438"/>
    </source>
</evidence>
<evidence type="ECO:0000256" key="10">
    <source>
        <dbReference type="SAM" id="SignalP"/>
    </source>
</evidence>
<dbReference type="InterPro" id="IPR011006">
    <property type="entry name" value="CheY-like_superfamily"/>
</dbReference>
<sequence>MKRILPVIFFALSCTEVLFAASVTDYRRPRYGQPLTNNNITALARDPLGFLWVASRGELARFDGLSYHPLDGMPGTELFEGGNIVQSMEFLTGDSLLLCTDRGLYLLDVRRHRLAQSATMAGIRVYTVLRTAGEWLMLSTNRGIYLYTPATDRSEPLYAYAPDPQTGPNAGLCSVVRDREGHLLAAVNGVLVRLRLRPETLRKSGTPAPGELLAGTDTLAVLGSNYRMAVDRFDNVFLYDRQRLLSARVGELGNADPFRVRHIEVSTLAARGNDLLLGIRGQGNTIIRRDDEGRETASERLLTSPHFDDMSSTTNTFYDDGRGNLWLGTRDGLFRFEEKSQGPFVNLKNDVESSNTPSHNTVSDIWIEERNTVWLATAYGLNRMTFDGSAAGTYRIERFFAPSGDRDHVSSNKIERIELDADGMMWLGTKTGIRFFDPRNDRFGRNPSIERVVGKSNFVRALYRDSEDNMWIGFENGGLYLHEALRDTTYRVEVPSGKGVLDNCTAVEGDRNGYVWVGSKHDGLFRLPADREAEAPRGYALADRAGNPVTWVSCLFVDPYNNIWCGTACGLFRYDYNGDRFAFVDLPLTDNSPYISGIINDDRGNLWIATTAGVCKYGPSDGTGQFIALDNGRFSRPGFVFGCAKDSDGYIFMSGINGLTYFHPNRVAADTTRYHTFITDFKVHNRSLVVGSPELPQDINYTDRITLRHQDNQISFSFSALSFVAQDNLQYGYMLEGIDSEWIYAGSEPRYVSYGNLPTGTYRLRMRSTNTAGVWQEEAHALEIRIRPPVMWAWYTQLAYALLLGLIVWMGVRAWRVQEKLRTQKVVDRLRLKFYTDISYSIRTPLSLLQAPLQKLIDDFDRTPGDRAKYMLETVRRSSNRLSLLIDQLVDFCEIDQGSAALKLTQTDFIPYAENIAGAFRHLFEGKGIAFDFVSEVAAAPLAFDRDKIENVFFSLLSNAYKFTEPGGRVVLTCRADGDGNTWVEVSDNGTGIRPENLGRIFERFWSDGSAESGSGIGLALAKELVELHRGRIEVESEPGRGSVFRFCLPADNRRLHRDGNEIPHDDSSHSATLDEYIRTIDTGTGPGDYCKPGAPLIYVVAKDKQLRRFLEKMLRPAMRVETFASPESVYEQVVRNKPKLVISGVVFSEGKEGLELCRKMKSAAATNCIPFLFLTSYSQDEIKKEGYEYGADAYVTKPFEVDYLLVRIRSLIQSREIIRERIKQEFIASPKEIQLVSADDKFLARAMQVIEENIADEEFSVDIFAGKMHLSTSMLYRRIKGLTNQSPSEFCRSIRLKRAAQLLTTKAYTISEVAVKVGFSDIRYFSTCFKKEFGMTPSAYQQANGGVSD</sequence>
<dbReference type="GO" id="GO:0000155">
    <property type="term" value="F:phosphorelay sensor kinase activity"/>
    <property type="evidence" value="ECO:0007669"/>
    <property type="project" value="InterPro"/>
</dbReference>
<keyword evidence="3" id="KW-0597">Phosphoprotein</keyword>
<dbReference type="Pfam" id="PF02518">
    <property type="entry name" value="HATPase_c"/>
    <property type="match status" value="1"/>
</dbReference>
<dbReference type="PANTHER" id="PTHR43547:SF2">
    <property type="entry name" value="HYBRID SIGNAL TRANSDUCTION HISTIDINE KINASE C"/>
    <property type="match status" value="1"/>
</dbReference>
<dbReference type="InterPro" id="IPR011110">
    <property type="entry name" value="Reg_prop"/>
</dbReference>
<dbReference type="Gene3D" id="2.60.40.10">
    <property type="entry name" value="Immunoglobulins"/>
    <property type="match status" value="1"/>
</dbReference>
<keyword evidence="7" id="KW-0238">DNA-binding</keyword>
<dbReference type="PROSITE" id="PS00041">
    <property type="entry name" value="HTH_ARAC_FAMILY_1"/>
    <property type="match status" value="1"/>
</dbReference>
<dbReference type="InterPro" id="IPR013783">
    <property type="entry name" value="Ig-like_fold"/>
</dbReference>
<dbReference type="GO" id="GO:0043565">
    <property type="term" value="F:sequence-specific DNA binding"/>
    <property type="evidence" value="ECO:0007669"/>
    <property type="project" value="InterPro"/>
</dbReference>
<dbReference type="Pfam" id="PF07495">
    <property type="entry name" value="Y_Y_Y"/>
    <property type="match status" value="1"/>
</dbReference>
<dbReference type="SUPFAM" id="SSF52172">
    <property type="entry name" value="CheY-like"/>
    <property type="match status" value="1"/>
</dbReference>
<keyword evidence="10" id="KW-0732">Signal</keyword>
<evidence type="ECO:0000256" key="4">
    <source>
        <dbReference type="ARBA" id="ARBA00022679"/>
    </source>
</evidence>
<keyword evidence="8" id="KW-0804">Transcription</keyword>
<accession>A0A1H3ZLH9</accession>
<keyword evidence="15" id="KW-1185">Reference proteome</keyword>
<dbReference type="InterPro" id="IPR018060">
    <property type="entry name" value="HTH_AraC"/>
</dbReference>
<dbReference type="InterPro" id="IPR001789">
    <property type="entry name" value="Sig_transdc_resp-reg_receiver"/>
</dbReference>
<evidence type="ECO:0000259" key="11">
    <source>
        <dbReference type="PROSITE" id="PS01124"/>
    </source>
</evidence>
<evidence type="ECO:0000256" key="6">
    <source>
        <dbReference type="ARBA" id="ARBA00023015"/>
    </source>
</evidence>
<feature type="signal peptide" evidence="10">
    <location>
        <begin position="1"/>
        <end position="20"/>
    </location>
</feature>
<dbReference type="PROSITE" id="PS50110">
    <property type="entry name" value="RESPONSE_REGULATORY"/>
    <property type="match status" value="1"/>
</dbReference>
<dbReference type="SUPFAM" id="SSF63829">
    <property type="entry name" value="Calcium-dependent phosphotriesterase"/>
    <property type="match status" value="3"/>
</dbReference>
<evidence type="ECO:0000313" key="14">
    <source>
        <dbReference type="EMBL" id="SEA24251.1"/>
    </source>
</evidence>
<dbReference type="PROSITE" id="PS01124">
    <property type="entry name" value="HTH_ARAC_FAMILY_2"/>
    <property type="match status" value="1"/>
</dbReference>
<dbReference type="InterPro" id="IPR018062">
    <property type="entry name" value="HTH_AraC-typ_CS"/>
</dbReference>
<dbReference type="FunFam" id="3.30.565.10:FF:000006">
    <property type="entry name" value="Sensor histidine kinase WalK"/>
    <property type="match status" value="1"/>
</dbReference>
<dbReference type="Proteomes" id="UP000183253">
    <property type="component" value="Unassembled WGS sequence"/>
</dbReference>
<dbReference type="SMART" id="SM00387">
    <property type="entry name" value="HATPase_c"/>
    <property type="match status" value="1"/>
</dbReference>
<feature type="domain" description="Histidine kinase" evidence="12">
    <location>
        <begin position="837"/>
        <end position="1053"/>
    </location>
</feature>
<dbReference type="SMART" id="SM00342">
    <property type="entry name" value="HTH_ARAC"/>
    <property type="match status" value="1"/>
</dbReference>
<keyword evidence="6" id="KW-0805">Transcription regulation</keyword>
<dbReference type="InterPro" id="IPR011123">
    <property type="entry name" value="Y_Y_Y"/>
</dbReference>
<dbReference type="InterPro" id="IPR003594">
    <property type="entry name" value="HATPase_dom"/>
</dbReference>
<dbReference type="Pfam" id="PF07494">
    <property type="entry name" value="Reg_prop"/>
    <property type="match status" value="2"/>
</dbReference>
<gene>
    <name evidence="14" type="ORF">SAMN05444145_102246</name>
</gene>
<evidence type="ECO:0000256" key="3">
    <source>
        <dbReference type="ARBA" id="ARBA00022553"/>
    </source>
</evidence>
<dbReference type="Pfam" id="PF00512">
    <property type="entry name" value="HisKA"/>
    <property type="match status" value="1"/>
</dbReference>
<evidence type="ECO:0000256" key="8">
    <source>
        <dbReference type="ARBA" id="ARBA00023163"/>
    </source>
</evidence>
<protein>
    <recommendedName>
        <fullName evidence="2">histidine kinase</fullName>
        <ecNumber evidence="2">2.7.13.3</ecNumber>
    </recommendedName>
</protein>
<keyword evidence="4" id="KW-0808">Transferase</keyword>
<evidence type="ECO:0000256" key="5">
    <source>
        <dbReference type="ARBA" id="ARBA00022777"/>
    </source>
</evidence>
<dbReference type="PRINTS" id="PR00344">
    <property type="entry name" value="BCTRLSENSOR"/>
</dbReference>
<reference evidence="14 15" key="1">
    <citation type="submission" date="2016-10" db="EMBL/GenBank/DDBJ databases">
        <authorList>
            <person name="de Groot N.N."/>
        </authorList>
    </citation>
    <scope>NUCLEOTIDE SEQUENCE [LARGE SCALE GENOMIC DNA]</scope>
    <source>
        <strain evidence="14 15">DSM 25383</strain>
    </source>
</reference>
<keyword evidence="5" id="KW-0418">Kinase</keyword>
<comment type="caution">
    <text evidence="9">Lacks conserved residue(s) required for the propagation of feature annotation.</text>
</comment>
<dbReference type="Gene3D" id="1.10.287.130">
    <property type="match status" value="1"/>
</dbReference>
<dbReference type="EMBL" id="FNRI01000002">
    <property type="protein sequence ID" value="SEA24251.1"/>
    <property type="molecule type" value="Genomic_DNA"/>
</dbReference>
<evidence type="ECO:0000256" key="1">
    <source>
        <dbReference type="ARBA" id="ARBA00000085"/>
    </source>
</evidence>
<dbReference type="SUPFAM" id="SSF47384">
    <property type="entry name" value="Homodimeric domain of signal transducing histidine kinase"/>
    <property type="match status" value="1"/>
</dbReference>
<dbReference type="InterPro" id="IPR036890">
    <property type="entry name" value="HATPase_C_sf"/>
</dbReference>
<organism evidence="14 15">
    <name type="scientific">Alistipes timonensis JC136</name>
    <dbReference type="NCBI Taxonomy" id="1033731"/>
    <lineage>
        <taxon>Bacteria</taxon>
        <taxon>Pseudomonadati</taxon>
        <taxon>Bacteroidota</taxon>
        <taxon>Bacteroidia</taxon>
        <taxon>Bacteroidales</taxon>
        <taxon>Rikenellaceae</taxon>
        <taxon>Alistipes</taxon>
    </lineage>
</organism>
<dbReference type="SMART" id="SM00388">
    <property type="entry name" value="HisKA"/>
    <property type="match status" value="1"/>
</dbReference>
<dbReference type="SUPFAM" id="SSF46689">
    <property type="entry name" value="Homeodomain-like"/>
    <property type="match status" value="1"/>
</dbReference>
<dbReference type="Gene3D" id="3.40.50.2300">
    <property type="match status" value="1"/>
</dbReference>